<comment type="caution">
    <text evidence="1">The sequence shown here is derived from an EMBL/GenBank/DDBJ whole genome shotgun (WGS) entry which is preliminary data.</text>
</comment>
<dbReference type="EMBL" id="VTAW01000025">
    <property type="protein sequence ID" value="TYT60975.1"/>
    <property type="molecule type" value="Genomic_DNA"/>
</dbReference>
<dbReference type="Proteomes" id="UP000324104">
    <property type="component" value="Unassembled WGS sequence"/>
</dbReference>
<dbReference type="RefSeq" id="WP_149082485.1">
    <property type="nucleotide sequence ID" value="NZ_VTAW01000025.1"/>
</dbReference>
<accession>A0A5D5AIX7</accession>
<dbReference type="AlphaFoldDB" id="A0A5D5AIX7"/>
<organism evidence="1 2">
    <name type="scientific">Natrialba swarupiae</name>
    <dbReference type="NCBI Taxonomy" id="2448032"/>
    <lineage>
        <taxon>Archaea</taxon>
        <taxon>Methanobacteriati</taxon>
        <taxon>Methanobacteriota</taxon>
        <taxon>Stenosarchaea group</taxon>
        <taxon>Halobacteria</taxon>
        <taxon>Halobacteriales</taxon>
        <taxon>Natrialbaceae</taxon>
        <taxon>Natrialba</taxon>
    </lineage>
</organism>
<gene>
    <name evidence="1" type="ORF">FYC77_15895</name>
</gene>
<sequence>MVDSTGDNKPKWGADGATVGYEYADDSSPPVIGRDAALLSEGAVGRTSFIVARGRRDHEVPEESIAIGTPTQHTERAEYLQGENSI</sequence>
<evidence type="ECO:0000313" key="1">
    <source>
        <dbReference type="EMBL" id="TYT60975.1"/>
    </source>
</evidence>
<proteinExistence type="predicted"/>
<evidence type="ECO:0000313" key="2">
    <source>
        <dbReference type="Proteomes" id="UP000324104"/>
    </source>
</evidence>
<name>A0A5D5AIX7_9EURY</name>
<protein>
    <submittedName>
        <fullName evidence="1">Uncharacterized protein</fullName>
    </submittedName>
</protein>
<reference evidence="1 2" key="1">
    <citation type="submission" date="2019-08" db="EMBL/GenBank/DDBJ databases">
        <title>Archaea genome.</title>
        <authorList>
            <person name="Kajale S."/>
            <person name="Shouche Y."/>
            <person name="Deshpande N."/>
            <person name="Sharma A."/>
        </authorList>
    </citation>
    <scope>NUCLEOTIDE SEQUENCE [LARGE SCALE GENOMIC DNA]</scope>
    <source>
        <strain evidence="1 2">ESP3B_9</strain>
    </source>
</reference>
<keyword evidence="2" id="KW-1185">Reference proteome</keyword>